<evidence type="ECO:0000256" key="2">
    <source>
        <dbReference type="ARBA" id="ARBA00007577"/>
    </source>
</evidence>
<evidence type="ECO:0000256" key="3">
    <source>
        <dbReference type="ARBA" id="ARBA00012191"/>
    </source>
</evidence>
<dbReference type="FunFam" id="3.40.50.300:FF:000205">
    <property type="entry name" value="ABC transporter B family member 4"/>
    <property type="match status" value="1"/>
</dbReference>
<keyword evidence="6" id="KW-0677">Repeat</keyword>
<dbReference type="GO" id="GO:0008559">
    <property type="term" value="F:ABC-type xenobiotic transporter activity"/>
    <property type="evidence" value="ECO:0007669"/>
    <property type="project" value="UniProtKB-EC"/>
</dbReference>
<dbReference type="SUPFAM" id="SSF90123">
    <property type="entry name" value="ABC transporter transmembrane region"/>
    <property type="match status" value="2"/>
</dbReference>
<dbReference type="OrthoDB" id="6500128at2759"/>
<feature type="transmembrane region" description="Helical" evidence="15">
    <location>
        <begin position="746"/>
        <end position="779"/>
    </location>
</feature>
<feature type="transmembrane region" description="Helical" evidence="15">
    <location>
        <begin position="36"/>
        <end position="59"/>
    </location>
</feature>
<dbReference type="GO" id="GO:0017085">
    <property type="term" value="P:response to insecticide"/>
    <property type="evidence" value="ECO:0007669"/>
    <property type="project" value="UniProtKB-ARBA"/>
</dbReference>
<dbReference type="PROSITE" id="PS50893">
    <property type="entry name" value="ABC_TRANSPORTER_2"/>
    <property type="match status" value="2"/>
</dbReference>
<feature type="transmembrane region" description="Helical" evidence="15">
    <location>
        <begin position="332"/>
        <end position="355"/>
    </location>
</feature>
<dbReference type="GO" id="GO:0016887">
    <property type="term" value="F:ATP hydrolysis activity"/>
    <property type="evidence" value="ECO:0007669"/>
    <property type="project" value="InterPro"/>
</dbReference>
<dbReference type="GO" id="GO:0005524">
    <property type="term" value="F:ATP binding"/>
    <property type="evidence" value="ECO:0007669"/>
    <property type="project" value="UniProtKB-KW"/>
</dbReference>
<proteinExistence type="inferred from homology"/>
<feature type="domain" description="ABC transmembrane type-1" evidence="17">
    <location>
        <begin position="40"/>
        <end position="363"/>
    </location>
</feature>
<dbReference type="InterPro" id="IPR027417">
    <property type="entry name" value="P-loop_NTPase"/>
</dbReference>
<dbReference type="CDD" id="cd03249">
    <property type="entry name" value="ABC_MTABC3_MDL1_MDL2"/>
    <property type="match status" value="2"/>
</dbReference>
<evidence type="ECO:0000313" key="19">
    <source>
        <dbReference type="Proteomes" id="UP000494106"/>
    </source>
</evidence>
<comment type="subcellular location">
    <subcellularLocation>
        <location evidence="1">Membrane</location>
        <topology evidence="1">Multi-pass membrane protein</topology>
    </subcellularLocation>
</comment>
<dbReference type="Gene3D" id="3.40.50.300">
    <property type="entry name" value="P-loop containing nucleotide triphosphate hydrolases"/>
    <property type="match status" value="2"/>
</dbReference>
<reference evidence="18 19" key="1">
    <citation type="submission" date="2020-04" db="EMBL/GenBank/DDBJ databases">
        <authorList>
            <person name="Wallbank WR R."/>
            <person name="Pardo Diaz C."/>
            <person name="Kozak K."/>
            <person name="Martin S."/>
            <person name="Jiggins C."/>
            <person name="Moest M."/>
            <person name="Warren A I."/>
            <person name="Byers J.R.P. K."/>
            <person name="Montejo-Kovacevich G."/>
            <person name="Yen C E."/>
        </authorList>
    </citation>
    <scope>NUCLEOTIDE SEQUENCE [LARGE SCALE GENOMIC DNA]</scope>
</reference>
<dbReference type="InterPro" id="IPR011527">
    <property type="entry name" value="ABC1_TM_dom"/>
</dbReference>
<dbReference type="InterPro" id="IPR039421">
    <property type="entry name" value="Type_1_exporter"/>
</dbReference>
<feature type="domain" description="ABC transporter" evidence="16">
    <location>
        <begin position="1073"/>
        <end position="1312"/>
    </location>
</feature>
<dbReference type="Proteomes" id="UP000494106">
    <property type="component" value="Unassembled WGS sequence"/>
</dbReference>
<evidence type="ECO:0000256" key="6">
    <source>
        <dbReference type="ARBA" id="ARBA00022737"/>
    </source>
</evidence>
<dbReference type="GO" id="GO:0097254">
    <property type="term" value="P:renal tubular secretion"/>
    <property type="evidence" value="ECO:0007669"/>
    <property type="project" value="UniProtKB-ARBA"/>
</dbReference>
<dbReference type="InterPro" id="IPR017871">
    <property type="entry name" value="ABC_transporter-like_CS"/>
</dbReference>
<dbReference type="InterPro" id="IPR003439">
    <property type="entry name" value="ABC_transporter-like_ATP-bd"/>
</dbReference>
<dbReference type="GO" id="GO:0005743">
    <property type="term" value="C:mitochondrial inner membrane"/>
    <property type="evidence" value="ECO:0007669"/>
    <property type="project" value="TreeGrafter"/>
</dbReference>
<feature type="transmembrane region" description="Helical" evidence="15">
    <location>
        <begin position="1010"/>
        <end position="1032"/>
    </location>
</feature>
<evidence type="ECO:0000259" key="16">
    <source>
        <dbReference type="PROSITE" id="PS50893"/>
    </source>
</evidence>
<feature type="transmembrane region" description="Helical" evidence="15">
    <location>
        <begin position="896"/>
        <end position="915"/>
    </location>
</feature>
<evidence type="ECO:0000256" key="7">
    <source>
        <dbReference type="ARBA" id="ARBA00022741"/>
    </source>
</evidence>
<dbReference type="FunFam" id="3.40.50.300:FF:000479">
    <property type="entry name" value="Multidrug resistance protein 1A"/>
    <property type="match status" value="1"/>
</dbReference>
<evidence type="ECO:0000256" key="4">
    <source>
        <dbReference type="ARBA" id="ARBA00022448"/>
    </source>
</evidence>
<dbReference type="EMBL" id="CADEBC010000205">
    <property type="protein sequence ID" value="CAB3225441.1"/>
    <property type="molecule type" value="Genomic_DNA"/>
</dbReference>
<evidence type="ECO:0000256" key="11">
    <source>
        <dbReference type="ARBA" id="ARBA00023136"/>
    </source>
</evidence>
<evidence type="ECO:0000256" key="13">
    <source>
        <dbReference type="ARBA" id="ARBA00034018"/>
    </source>
</evidence>
<keyword evidence="8" id="KW-0067">ATP-binding</keyword>
<dbReference type="PANTHER" id="PTHR43394">
    <property type="entry name" value="ATP-DEPENDENT PERMEASE MDL1, MITOCHONDRIAL"/>
    <property type="match status" value="1"/>
</dbReference>
<evidence type="ECO:0000256" key="8">
    <source>
        <dbReference type="ARBA" id="ARBA00022840"/>
    </source>
</evidence>
<comment type="catalytic activity">
    <reaction evidence="13">
        <text>ATP + H2O + xenobioticSide 1 = ADP + phosphate + xenobioticSide 2.</text>
        <dbReference type="EC" id="7.6.2.2"/>
    </reaction>
</comment>
<feature type="transmembrane region" description="Helical" evidence="15">
    <location>
        <begin position="791"/>
        <end position="814"/>
    </location>
</feature>
<dbReference type="Pfam" id="PF00664">
    <property type="entry name" value="ABC_membrane"/>
    <property type="match status" value="2"/>
</dbReference>
<feature type="transmembrane region" description="Helical" evidence="15">
    <location>
        <begin position="870"/>
        <end position="890"/>
    </location>
</feature>
<comment type="similarity">
    <text evidence="2">Belongs to the ABC transporter superfamily. ABCB family. Multidrug resistance exporter (TC 3.A.1.201) subfamily.</text>
</comment>
<comment type="caution">
    <text evidence="18">The sequence shown here is derived from an EMBL/GenBank/DDBJ whole genome shotgun (WGS) entry which is preliminary data.</text>
</comment>
<keyword evidence="11 15" id="KW-0472">Membrane</keyword>
<evidence type="ECO:0000256" key="14">
    <source>
        <dbReference type="SAM" id="Coils"/>
    </source>
</evidence>
<dbReference type="EC" id="7.6.2.2" evidence="3"/>
<keyword evidence="5 15" id="KW-0812">Transmembrane</keyword>
<dbReference type="InterPro" id="IPR036640">
    <property type="entry name" value="ABC1_TM_sf"/>
</dbReference>
<dbReference type="Gene3D" id="1.20.1560.10">
    <property type="entry name" value="ABC transporter type 1, transmembrane domain"/>
    <property type="match status" value="3"/>
</dbReference>
<dbReference type="PROSITE" id="PS50929">
    <property type="entry name" value="ABC_TM1F"/>
    <property type="match status" value="2"/>
</dbReference>
<evidence type="ECO:0000256" key="5">
    <source>
        <dbReference type="ARBA" id="ARBA00022692"/>
    </source>
</evidence>
<evidence type="ECO:0000256" key="9">
    <source>
        <dbReference type="ARBA" id="ARBA00022967"/>
    </source>
</evidence>
<gene>
    <name evidence="18" type="ORF">APLA_LOCUS2506</name>
</gene>
<evidence type="ECO:0000313" key="18">
    <source>
        <dbReference type="EMBL" id="CAB3225441.1"/>
    </source>
</evidence>
<feature type="transmembrane region" description="Helical" evidence="15">
    <location>
        <begin position="977"/>
        <end position="998"/>
    </location>
</feature>
<dbReference type="Pfam" id="PF00005">
    <property type="entry name" value="ABC_tran"/>
    <property type="match status" value="2"/>
</dbReference>
<feature type="domain" description="ABC transporter" evidence="16">
    <location>
        <begin position="398"/>
        <end position="634"/>
    </location>
</feature>
<evidence type="ECO:0000256" key="10">
    <source>
        <dbReference type="ARBA" id="ARBA00022989"/>
    </source>
</evidence>
<feature type="transmembrane region" description="Helical" evidence="15">
    <location>
        <begin position="298"/>
        <end position="320"/>
    </location>
</feature>
<name>A0A8S0Z1V7_ARCPL</name>
<evidence type="ECO:0000259" key="17">
    <source>
        <dbReference type="PROSITE" id="PS50929"/>
    </source>
</evidence>
<keyword evidence="7" id="KW-0547">Nucleotide-binding</keyword>
<evidence type="ECO:0000256" key="12">
    <source>
        <dbReference type="ARBA" id="ARBA00023180"/>
    </source>
</evidence>
<dbReference type="CDD" id="cd18578">
    <property type="entry name" value="ABC_6TM_Pgp_ABCB1_D2_like"/>
    <property type="match status" value="1"/>
</dbReference>
<dbReference type="CDD" id="cd18577">
    <property type="entry name" value="ABC_6TM_Pgp_ABCB1_D1_like"/>
    <property type="match status" value="1"/>
</dbReference>
<protein>
    <recommendedName>
        <fullName evidence="3">ABC-type xenobiotic transporter</fullName>
        <ecNumber evidence="3">7.6.2.2</ecNumber>
    </recommendedName>
</protein>
<accession>A0A8S0Z1V7</accession>
<keyword evidence="9" id="KW-1278">Translocase</keyword>
<keyword evidence="10 15" id="KW-1133">Transmembrane helix</keyword>
<evidence type="ECO:0000256" key="1">
    <source>
        <dbReference type="ARBA" id="ARBA00004141"/>
    </source>
</evidence>
<evidence type="ECO:0000256" key="15">
    <source>
        <dbReference type="SAM" id="Phobius"/>
    </source>
</evidence>
<dbReference type="PANTHER" id="PTHR43394:SF27">
    <property type="entry name" value="ATP-DEPENDENT TRANSLOCASE ABCB1-LIKE"/>
    <property type="match status" value="1"/>
</dbReference>
<feature type="domain" description="ABC transmembrane type-1" evidence="17">
    <location>
        <begin position="751"/>
        <end position="1037"/>
    </location>
</feature>
<keyword evidence="12" id="KW-0325">Glycoprotein</keyword>
<dbReference type="PROSITE" id="PS00211">
    <property type="entry name" value="ABC_TRANSPORTER_1"/>
    <property type="match status" value="2"/>
</dbReference>
<keyword evidence="4" id="KW-0813">Transport</keyword>
<dbReference type="SMART" id="SM00382">
    <property type="entry name" value="AAA"/>
    <property type="match status" value="2"/>
</dbReference>
<dbReference type="GO" id="GO:0090374">
    <property type="term" value="P:oligopeptide export from mitochondrion"/>
    <property type="evidence" value="ECO:0007669"/>
    <property type="project" value="TreeGrafter"/>
</dbReference>
<feature type="coiled-coil region" evidence="14">
    <location>
        <begin position="662"/>
        <end position="689"/>
    </location>
</feature>
<dbReference type="InterPro" id="IPR003593">
    <property type="entry name" value="AAA+_ATPase"/>
</dbReference>
<keyword evidence="19" id="KW-1185">Reference proteome</keyword>
<keyword evidence="14" id="KW-0175">Coiled coil</keyword>
<feature type="transmembrane region" description="Helical" evidence="15">
    <location>
        <begin position="188"/>
        <end position="208"/>
    </location>
</feature>
<dbReference type="GO" id="GO:0015421">
    <property type="term" value="F:ABC-type oligopeptide transporter activity"/>
    <property type="evidence" value="ECO:0007669"/>
    <property type="project" value="TreeGrafter"/>
</dbReference>
<organism evidence="18 19">
    <name type="scientific">Arctia plantaginis</name>
    <name type="common">Wood tiger moth</name>
    <name type="synonym">Phalaena plantaginis</name>
    <dbReference type="NCBI Taxonomy" id="874455"/>
    <lineage>
        <taxon>Eukaryota</taxon>
        <taxon>Metazoa</taxon>
        <taxon>Ecdysozoa</taxon>
        <taxon>Arthropoda</taxon>
        <taxon>Hexapoda</taxon>
        <taxon>Insecta</taxon>
        <taxon>Pterygota</taxon>
        <taxon>Neoptera</taxon>
        <taxon>Endopterygota</taxon>
        <taxon>Lepidoptera</taxon>
        <taxon>Glossata</taxon>
        <taxon>Ditrysia</taxon>
        <taxon>Noctuoidea</taxon>
        <taxon>Erebidae</taxon>
        <taxon>Arctiinae</taxon>
        <taxon>Arctia</taxon>
    </lineage>
</organism>
<feature type="transmembrane region" description="Helical" evidence="15">
    <location>
        <begin position="110"/>
        <end position="136"/>
    </location>
</feature>
<dbReference type="SUPFAM" id="SSF52540">
    <property type="entry name" value="P-loop containing nucleoside triphosphate hydrolases"/>
    <property type="match status" value="2"/>
</dbReference>
<sequence length="1316" mass="144185">MTGTKKNKKSKPQDGDGTLSISYLQLFRYGTTIEKLATCIGIFLGILSGGGISINLALLGEINTAFVERTHPPTDRYSTNLPILSTFGGGTRLFNATHEENMAALVQDGIALTICSFVTVGMSLLLTTLSIGLIGWSALRQITTIRILFLKSVLRQDMSWFDTDTEFNLASKMSENITKIKEGMGEKLGAVSNLIGTSLFCLCISFPLGWELTLACATLIPFCVAAAVALTSYQTKSAIREMESYSQAGKHAEEIMKSVRTVVAFGGENKEVDRYSNLLQPAEQYGCKRGFYSGLGNGFNWILTFCLNAIGITYGARLVIRDMYRPEEEQKYFVGVVLSILFNISMATQSLTVCIPHIEVFAAARGAATGIFQLLDKIPKIDSSAKTGISPESVLGEITLDNVNFSYPSRPDMKILNSFSATIKPGECVALVGSSGCGKSTVLQLLQRLYDPLSGSIKLDGTDLNKINLKRLRSCLGVVGQEPVLFSGTIFENIAIGYEEATQEEVERVASIAYAHDFIKNLPMGYNTVIGERGASLSGGQKQRIAIARSLLRDPPVLLLDEATSALDPHSERQVQVALDRASVGRTTIMVSHRLATIVNAERIICMDKGVIVEQGTHEELIKMKGFYYNLVVADNQGNDKFKPLEEIVDLAEGIEEENDIENDTKLRIDDIRNDRRKYENRRRMQRQNSVKDYQGWMTPGGSISSAMSVGYQVFMQHDESETKNEEDELAEMSEWQILKLNSPEWIYTTIGALAAIGQGACFPVFALLLGLVTSIFVLKDHNELLYFADLYAGLFVLVSSFAGLCMLLQSFTFTRGGLKMTTRLRTQYFAALLRQEIGFYDNQNNTVGAICGRLSGDTAEVQGATGLRIGIILQGISSVAIGIAMGMLYDWRLTLVSSTFLPLMVGSIWLEGRISRKSQLDERKAMEAATSVATEAVVSIKTVQSLGIEEVFLRKFEQSLHEGCSAILPKLRWRGLVLGMGIYMSFLSPCCANAYGAARIATGSLDYKVVILVTEALIFGAYILGQTLVYAPSMTNAKRSAARIVSVIKREPVVKTESCVNDDKDWAASGSFSLNEVEFSYPTRKKHRVLRGINLRVESGKTVALVGSSGCGKSTILQLMQRFYDPDSGTIELDGANTRTALTLPRLRQQLGVVQQEPVLFDRTVAENIAYGDNTRKVEISEIIEACKAANIHAFITSLPDGYDTNLGASGAQLSGGQKQRVCIARALVRSPRLLLLDEATSALDTSSEQVVAEALEVAAKGRTCITIAHRLSTIKNSDIICVLEKGRIVERGNHEQLVKMQGLYYNMCKGQNMT</sequence>